<sequence>MGFASDKGRLTCVYFLRLFYDFEARAVLRVFKRSCVWRAGGESHVWSEGLSFQGFSIGHVVERSLQSRLQERATVCSATGAARLTQCTESRYGNTRAAPRAARSPTPATPPIVPSPFR</sequence>
<evidence type="ECO:0000313" key="3">
    <source>
        <dbReference type="Proteomes" id="UP001152562"/>
    </source>
</evidence>
<reference evidence="2" key="1">
    <citation type="submission" date="2022-05" db="EMBL/GenBank/DDBJ databases">
        <authorList>
            <person name="Okamura Y."/>
        </authorList>
    </citation>
    <scope>NUCLEOTIDE SEQUENCE</scope>
</reference>
<evidence type="ECO:0000313" key="2">
    <source>
        <dbReference type="EMBL" id="CAH3919324.1"/>
    </source>
</evidence>
<proteinExistence type="predicted"/>
<dbReference type="AlphaFoldDB" id="A0A9P0WZB6"/>
<feature type="compositionally biased region" description="Pro residues" evidence="1">
    <location>
        <begin position="107"/>
        <end position="118"/>
    </location>
</feature>
<evidence type="ECO:0000256" key="1">
    <source>
        <dbReference type="SAM" id="MobiDB-lite"/>
    </source>
</evidence>
<organism evidence="2 3">
    <name type="scientific">Pieris brassicae</name>
    <name type="common">White butterfly</name>
    <name type="synonym">Large white butterfly</name>
    <dbReference type="NCBI Taxonomy" id="7116"/>
    <lineage>
        <taxon>Eukaryota</taxon>
        <taxon>Metazoa</taxon>
        <taxon>Ecdysozoa</taxon>
        <taxon>Arthropoda</taxon>
        <taxon>Hexapoda</taxon>
        <taxon>Insecta</taxon>
        <taxon>Pterygota</taxon>
        <taxon>Neoptera</taxon>
        <taxon>Endopterygota</taxon>
        <taxon>Lepidoptera</taxon>
        <taxon>Glossata</taxon>
        <taxon>Ditrysia</taxon>
        <taxon>Papilionoidea</taxon>
        <taxon>Pieridae</taxon>
        <taxon>Pierinae</taxon>
        <taxon>Pieris</taxon>
    </lineage>
</organism>
<feature type="compositionally biased region" description="Low complexity" evidence="1">
    <location>
        <begin position="95"/>
        <end position="106"/>
    </location>
</feature>
<dbReference type="EMBL" id="CALOZG010000001">
    <property type="protein sequence ID" value="CAH3919324.1"/>
    <property type="molecule type" value="Genomic_DNA"/>
</dbReference>
<protein>
    <submittedName>
        <fullName evidence="2">Uncharacterized protein</fullName>
    </submittedName>
</protein>
<keyword evidence="3" id="KW-1185">Reference proteome</keyword>
<name>A0A9P0WZB6_PIEBR</name>
<feature type="region of interest" description="Disordered" evidence="1">
    <location>
        <begin position="93"/>
        <end position="118"/>
    </location>
</feature>
<accession>A0A9P0WZB6</accession>
<gene>
    <name evidence="2" type="ORF">PIBRA_LOCUS1075</name>
</gene>
<dbReference type="Proteomes" id="UP001152562">
    <property type="component" value="Unassembled WGS sequence"/>
</dbReference>
<comment type="caution">
    <text evidence="2">The sequence shown here is derived from an EMBL/GenBank/DDBJ whole genome shotgun (WGS) entry which is preliminary data.</text>
</comment>